<accession>A0ABU7YLK5</accession>
<keyword evidence="3" id="KW-1185">Reference proteome</keyword>
<gene>
    <name evidence="2" type="ORF">SNE33_00790</name>
</gene>
<sequence length="134" mass="15243">MDGKNLVWDHFKFNAEQRLKGFNFFVLLSIFADGGVFTALEKDLDPKLLVLLGLFIALLALVFWLVDSRSRQLLNITIPALKEIEAEFPEKYRLFAIDAIEQGSVVRYTFAIRVLLVAQLLFGVGVSCYGLSRW</sequence>
<dbReference type="Pfam" id="PF24838">
    <property type="entry name" value="8xMP"/>
    <property type="match status" value="1"/>
</dbReference>
<protein>
    <submittedName>
        <fullName evidence="2">Uncharacterized protein</fullName>
    </submittedName>
</protein>
<dbReference type="RefSeq" id="WP_412698877.1">
    <property type="nucleotide sequence ID" value="NZ_JAXGFO010000002.1"/>
</dbReference>
<keyword evidence="1" id="KW-0472">Membrane</keyword>
<evidence type="ECO:0000313" key="2">
    <source>
        <dbReference type="EMBL" id="MEG3156451.1"/>
    </source>
</evidence>
<dbReference type="Proteomes" id="UP001334501">
    <property type="component" value="Unassembled WGS sequence"/>
</dbReference>
<keyword evidence="1" id="KW-0812">Transmembrane</keyword>
<feature type="transmembrane region" description="Helical" evidence="1">
    <location>
        <begin position="21"/>
        <end position="40"/>
    </location>
</feature>
<proteinExistence type="predicted"/>
<organism evidence="2 3">
    <name type="scientific">Lysobacter zhanggongensis</name>
    <dbReference type="NCBI Taxonomy" id="1774951"/>
    <lineage>
        <taxon>Bacteria</taxon>
        <taxon>Pseudomonadati</taxon>
        <taxon>Pseudomonadota</taxon>
        <taxon>Gammaproteobacteria</taxon>
        <taxon>Lysobacterales</taxon>
        <taxon>Lysobacteraceae</taxon>
        <taxon>Lysobacter</taxon>
    </lineage>
</organism>
<dbReference type="EMBL" id="JAXGFO010000002">
    <property type="protein sequence ID" value="MEG3156451.1"/>
    <property type="molecule type" value="Genomic_DNA"/>
</dbReference>
<reference evidence="2 3" key="1">
    <citation type="journal article" date="2017" name="Curr. Microbiol.">
        <title>Lysobacter zhanggongensis sp. nov. Isolated from a Pit Mud.</title>
        <authorList>
            <person name="Zhang X.F."/>
            <person name="Wang H.H."/>
            <person name="Sun X.Y."/>
            <person name="Pan C.M."/>
        </authorList>
    </citation>
    <scope>NUCLEOTIDE SEQUENCE [LARGE SCALE GENOMIC DNA]</scope>
    <source>
        <strain evidence="2 3">ZGLJ7-1</strain>
    </source>
</reference>
<name>A0ABU7YLK5_9GAMM</name>
<comment type="caution">
    <text evidence="2">The sequence shown here is derived from an EMBL/GenBank/DDBJ whole genome shotgun (WGS) entry which is preliminary data.</text>
</comment>
<evidence type="ECO:0000256" key="1">
    <source>
        <dbReference type="SAM" id="Phobius"/>
    </source>
</evidence>
<keyword evidence="1" id="KW-1133">Transmembrane helix</keyword>
<feature type="transmembrane region" description="Helical" evidence="1">
    <location>
        <begin position="46"/>
        <end position="66"/>
    </location>
</feature>
<evidence type="ECO:0000313" key="3">
    <source>
        <dbReference type="Proteomes" id="UP001334501"/>
    </source>
</evidence>
<feature type="transmembrane region" description="Helical" evidence="1">
    <location>
        <begin position="110"/>
        <end position="132"/>
    </location>
</feature>
<dbReference type="InterPro" id="IPR056918">
    <property type="entry name" value="8xMP"/>
</dbReference>